<dbReference type="PANTHER" id="PTHR23513:SF11">
    <property type="entry name" value="STAPHYLOFERRIN A TRANSPORTER"/>
    <property type="match status" value="1"/>
</dbReference>
<organism evidence="9 10">
    <name type="scientific">Ktedonobacter racemifer DSM 44963</name>
    <dbReference type="NCBI Taxonomy" id="485913"/>
    <lineage>
        <taxon>Bacteria</taxon>
        <taxon>Bacillati</taxon>
        <taxon>Chloroflexota</taxon>
        <taxon>Ktedonobacteria</taxon>
        <taxon>Ktedonobacterales</taxon>
        <taxon>Ktedonobacteraceae</taxon>
        <taxon>Ktedonobacter</taxon>
    </lineage>
</organism>
<evidence type="ECO:0000256" key="3">
    <source>
        <dbReference type="ARBA" id="ARBA00022475"/>
    </source>
</evidence>
<feature type="transmembrane region" description="Helical" evidence="7">
    <location>
        <begin position="290"/>
        <end position="311"/>
    </location>
</feature>
<dbReference type="OrthoDB" id="9775268at2"/>
<dbReference type="RefSeq" id="WP_007909970.1">
    <property type="nucleotide sequence ID" value="NZ_ADVG01000002.1"/>
</dbReference>
<dbReference type="AlphaFoldDB" id="D6TRS0"/>
<dbReference type="Proteomes" id="UP000004508">
    <property type="component" value="Unassembled WGS sequence"/>
</dbReference>
<proteinExistence type="predicted"/>
<feature type="transmembrane region" description="Helical" evidence="7">
    <location>
        <begin position="159"/>
        <end position="185"/>
    </location>
</feature>
<comment type="subcellular location">
    <subcellularLocation>
        <location evidence="1">Cell membrane</location>
        <topology evidence="1">Multi-pass membrane protein</topology>
    </subcellularLocation>
</comment>
<feature type="transmembrane region" description="Helical" evidence="7">
    <location>
        <begin position="96"/>
        <end position="114"/>
    </location>
</feature>
<feature type="transmembrane region" description="Helical" evidence="7">
    <location>
        <begin position="32"/>
        <end position="58"/>
    </location>
</feature>
<dbReference type="PANTHER" id="PTHR23513">
    <property type="entry name" value="INTEGRAL MEMBRANE EFFLUX PROTEIN-RELATED"/>
    <property type="match status" value="1"/>
</dbReference>
<name>D6TRS0_KTERA</name>
<evidence type="ECO:0000313" key="9">
    <source>
        <dbReference type="EMBL" id="EFH86022.1"/>
    </source>
</evidence>
<feature type="transmembrane region" description="Helical" evidence="7">
    <location>
        <begin position="120"/>
        <end position="138"/>
    </location>
</feature>
<evidence type="ECO:0000259" key="8">
    <source>
        <dbReference type="PROSITE" id="PS50850"/>
    </source>
</evidence>
<feature type="transmembrane region" description="Helical" evidence="7">
    <location>
        <begin position="399"/>
        <end position="426"/>
    </location>
</feature>
<feature type="transmembrane region" description="Helical" evidence="7">
    <location>
        <begin position="378"/>
        <end position="393"/>
    </location>
</feature>
<keyword evidence="6 7" id="KW-0472">Membrane</keyword>
<evidence type="ECO:0000256" key="5">
    <source>
        <dbReference type="ARBA" id="ARBA00022989"/>
    </source>
</evidence>
<evidence type="ECO:0000256" key="7">
    <source>
        <dbReference type="SAM" id="Phobius"/>
    </source>
</evidence>
<keyword evidence="3" id="KW-1003">Cell membrane</keyword>
<evidence type="ECO:0000256" key="1">
    <source>
        <dbReference type="ARBA" id="ARBA00004651"/>
    </source>
</evidence>
<feature type="transmembrane region" description="Helical" evidence="7">
    <location>
        <begin position="64"/>
        <end position="84"/>
    </location>
</feature>
<dbReference type="Gene3D" id="1.20.1250.20">
    <property type="entry name" value="MFS general substrate transporter like domains"/>
    <property type="match status" value="1"/>
</dbReference>
<feature type="domain" description="Major facilitator superfamily (MFS) profile" evidence="8">
    <location>
        <begin position="29"/>
        <end position="435"/>
    </location>
</feature>
<feature type="transmembrane region" description="Helical" evidence="7">
    <location>
        <begin position="205"/>
        <end position="224"/>
    </location>
</feature>
<dbReference type="InterPro" id="IPR010290">
    <property type="entry name" value="TM_effector"/>
</dbReference>
<dbReference type="GO" id="GO:0005886">
    <property type="term" value="C:plasma membrane"/>
    <property type="evidence" value="ECO:0007669"/>
    <property type="project" value="UniProtKB-SubCell"/>
</dbReference>
<dbReference type="InParanoid" id="D6TRS0"/>
<dbReference type="PRINTS" id="PR01988">
    <property type="entry name" value="EXPORTERBACE"/>
</dbReference>
<accession>D6TRS0</accession>
<dbReference type="InterPro" id="IPR022324">
    <property type="entry name" value="Bacilysin_exporter_BacE_put"/>
</dbReference>
<dbReference type="CDD" id="cd06173">
    <property type="entry name" value="MFS_MefA_like"/>
    <property type="match status" value="1"/>
</dbReference>
<keyword evidence="10" id="KW-1185">Reference proteome</keyword>
<keyword evidence="4 7" id="KW-0812">Transmembrane</keyword>
<gene>
    <name evidence="9" type="ORF">Krac_7288</name>
</gene>
<feature type="transmembrane region" description="Helical" evidence="7">
    <location>
        <begin position="253"/>
        <end position="278"/>
    </location>
</feature>
<comment type="caution">
    <text evidence="9">The sequence shown here is derived from an EMBL/GenBank/DDBJ whole genome shotgun (WGS) entry which is preliminary data.</text>
</comment>
<reference evidence="9 10" key="1">
    <citation type="journal article" date="2011" name="Stand. Genomic Sci.">
        <title>Non-contiguous finished genome sequence and contextual data of the filamentous soil bacterium Ktedonobacter racemifer type strain (SOSP1-21).</title>
        <authorList>
            <person name="Chang Y.J."/>
            <person name="Land M."/>
            <person name="Hauser L."/>
            <person name="Chertkov O."/>
            <person name="Del Rio T.G."/>
            <person name="Nolan M."/>
            <person name="Copeland A."/>
            <person name="Tice H."/>
            <person name="Cheng J.F."/>
            <person name="Lucas S."/>
            <person name="Han C."/>
            <person name="Goodwin L."/>
            <person name="Pitluck S."/>
            <person name="Ivanova N."/>
            <person name="Ovchinikova G."/>
            <person name="Pati A."/>
            <person name="Chen A."/>
            <person name="Palaniappan K."/>
            <person name="Mavromatis K."/>
            <person name="Liolios K."/>
            <person name="Brettin T."/>
            <person name="Fiebig A."/>
            <person name="Rohde M."/>
            <person name="Abt B."/>
            <person name="Goker M."/>
            <person name="Detter J.C."/>
            <person name="Woyke T."/>
            <person name="Bristow J."/>
            <person name="Eisen J.A."/>
            <person name="Markowitz V."/>
            <person name="Hugenholtz P."/>
            <person name="Kyrpides N.C."/>
            <person name="Klenk H.P."/>
            <person name="Lapidus A."/>
        </authorList>
    </citation>
    <scope>NUCLEOTIDE SEQUENCE [LARGE SCALE GENOMIC DNA]</scope>
    <source>
        <strain evidence="10">DSM 44963</strain>
    </source>
</reference>
<evidence type="ECO:0000256" key="6">
    <source>
        <dbReference type="ARBA" id="ARBA00023136"/>
    </source>
</evidence>
<evidence type="ECO:0000256" key="4">
    <source>
        <dbReference type="ARBA" id="ARBA00022692"/>
    </source>
</evidence>
<sequence>MTTTLPQQGTPPSGSPARFKTFRALRYRNFRLLWISLIVSSVGTWMQIVAQSLLVLAITNHSAFALGTVSLAQASSFFIFAFIGGSVADRIDKRRLLLFTQTLSMLLAALLGVLTLTGQIQFWMVVVIAFCSGTVLSFDQPTRSALIPTLVPREDLMNAISLQSIVFNGSAFIGPALAGIMIGVLAQAGHALGLHGPLIGYAGNFLLNAVSFLGVLVVLFLLQVPHDAEASERRAPLLNSIKSSLSTVRRDSVLPWVLSGYGIMLFFGPSTSLILPIFATQILHLTDAQLGLLFSASGLGTILGALMVASLGEVKKKGWLMLGSLLIWASALLLFAFSTVFWLSLLTLLIFGIAQNGVGATTITLMQTRVPPQMRGRVMSLNTLMIMGIRPLGDFPAGAAIGLIGGPLTVCISSLIIGGYTLFLLLTRPTVRDVV</sequence>
<evidence type="ECO:0000313" key="10">
    <source>
        <dbReference type="Proteomes" id="UP000004508"/>
    </source>
</evidence>
<dbReference type="InterPro" id="IPR020846">
    <property type="entry name" value="MFS_dom"/>
</dbReference>
<protein>
    <submittedName>
        <fullName evidence="9">Major facilitator superfamily MFS_1</fullName>
    </submittedName>
</protein>
<dbReference type="GO" id="GO:0022857">
    <property type="term" value="F:transmembrane transporter activity"/>
    <property type="evidence" value="ECO:0007669"/>
    <property type="project" value="InterPro"/>
</dbReference>
<keyword evidence="2" id="KW-0813">Transport</keyword>
<dbReference type="Pfam" id="PF05977">
    <property type="entry name" value="MFS_3"/>
    <property type="match status" value="1"/>
</dbReference>
<dbReference type="eggNOG" id="COG2814">
    <property type="taxonomic scope" value="Bacteria"/>
</dbReference>
<dbReference type="STRING" id="485913.Krac_7288"/>
<feature type="transmembrane region" description="Helical" evidence="7">
    <location>
        <begin position="318"/>
        <end position="337"/>
    </location>
</feature>
<dbReference type="EMBL" id="ADVG01000002">
    <property type="protein sequence ID" value="EFH86022.1"/>
    <property type="molecule type" value="Genomic_DNA"/>
</dbReference>
<keyword evidence="5 7" id="KW-1133">Transmembrane helix</keyword>
<dbReference type="InterPro" id="IPR036259">
    <property type="entry name" value="MFS_trans_sf"/>
</dbReference>
<dbReference type="SUPFAM" id="SSF103473">
    <property type="entry name" value="MFS general substrate transporter"/>
    <property type="match status" value="1"/>
</dbReference>
<dbReference type="PROSITE" id="PS50850">
    <property type="entry name" value="MFS"/>
    <property type="match status" value="1"/>
</dbReference>
<evidence type="ECO:0000256" key="2">
    <source>
        <dbReference type="ARBA" id="ARBA00022448"/>
    </source>
</evidence>
<feature type="transmembrane region" description="Helical" evidence="7">
    <location>
        <begin position="343"/>
        <end position="366"/>
    </location>
</feature>